<evidence type="ECO:0008006" key="5">
    <source>
        <dbReference type="Google" id="ProtNLM"/>
    </source>
</evidence>
<organism evidence="3 4">
    <name type="scientific">Citrobacter freundii</name>
    <dbReference type="NCBI Taxonomy" id="546"/>
    <lineage>
        <taxon>Bacteria</taxon>
        <taxon>Pseudomonadati</taxon>
        <taxon>Pseudomonadota</taxon>
        <taxon>Gammaproteobacteria</taxon>
        <taxon>Enterobacterales</taxon>
        <taxon>Enterobacteriaceae</taxon>
        <taxon>Citrobacter</taxon>
        <taxon>Citrobacter freundii complex</taxon>
    </lineage>
</organism>
<dbReference type="Pfam" id="PF01075">
    <property type="entry name" value="Glyco_transf_9"/>
    <property type="match status" value="1"/>
</dbReference>
<dbReference type="GO" id="GO:0005829">
    <property type="term" value="C:cytosol"/>
    <property type="evidence" value="ECO:0007669"/>
    <property type="project" value="TreeGrafter"/>
</dbReference>
<dbReference type="RefSeq" id="WP_049001980.1">
    <property type="nucleotide sequence ID" value="NZ_CP135450.1"/>
</dbReference>
<dbReference type="Proteomes" id="UP001169574">
    <property type="component" value="Unassembled WGS sequence"/>
</dbReference>
<dbReference type="AlphaFoldDB" id="A0AAN4ER34"/>
<dbReference type="GO" id="GO:0008713">
    <property type="term" value="F:ADP-heptose-lipopolysaccharide heptosyltransferase activity"/>
    <property type="evidence" value="ECO:0007669"/>
    <property type="project" value="TreeGrafter"/>
</dbReference>
<dbReference type="Gene3D" id="3.40.50.11110">
    <property type="entry name" value="Sialyltransferase, C-terminal GT-B Rossman nucleotide-binding domain"/>
    <property type="match status" value="1"/>
</dbReference>
<dbReference type="InterPro" id="IPR002201">
    <property type="entry name" value="Glyco_trans_9"/>
</dbReference>
<reference evidence="3" key="1">
    <citation type="submission" date="2024-02" db="EMBL/GenBank/DDBJ databases">
        <authorList>
            <consortium name="Clinical and Environmental Microbiology Branch: Whole genome sequencing antimicrobial resistance pathogens in the healthcare setting"/>
        </authorList>
    </citation>
    <scope>NUCLEOTIDE SEQUENCE</scope>
    <source>
        <strain evidence="3">Whole organism</strain>
    </source>
</reference>
<keyword evidence="1" id="KW-0328">Glycosyltransferase</keyword>
<evidence type="ECO:0000313" key="3">
    <source>
        <dbReference type="EMBL" id="EMM7456329.1"/>
    </source>
</evidence>
<comment type="caution">
    <text evidence="3">The sequence shown here is derived from an EMBL/GenBank/DDBJ whole genome shotgun (WGS) entry which is preliminary data.</text>
</comment>
<evidence type="ECO:0000256" key="2">
    <source>
        <dbReference type="ARBA" id="ARBA00022679"/>
    </source>
</evidence>
<dbReference type="InterPro" id="IPR043078">
    <property type="entry name" value="Sialyltransferase_N"/>
</dbReference>
<dbReference type="EMBL" id="ABLGCN030000002">
    <property type="protein sequence ID" value="EMM7456329.1"/>
    <property type="molecule type" value="Genomic_DNA"/>
</dbReference>
<evidence type="ECO:0000256" key="1">
    <source>
        <dbReference type="ARBA" id="ARBA00022676"/>
    </source>
</evidence>
<name>A0AAN4ER34_CITFR</name>
<gene>
    <name evidence="3" type="ORF">P7U51_000787</name>
</gene>
<protein>
    <recommendedName>
        <fullName evidence="5">Glycosyltransferase family 9 protein</fullName>
    </recommendedName>
</protein>
<dbReference type="GO" id="GO:0009244">
    <property type="term" value="P:lipopolysaccharide core region biosynthetic process"/>
    <property type="evidence" value="ECO:0007669"/>
    <property type="project" value="TreeGrafter"/>
</dbReference>
<dbReference type="SUPFAM" id="SSF53756">
    <property type="entry name" value="UDP-Glycosyltransferase/glycogen phosphorylase"/>
    <property type="match status" value="2"/>
</dbReference>
<keyword evidence="2" id="KW-0808">Transferase</keyword>
<proteinExistence type="predicted"/>
<dbReference type="Gene3D" id="3.40.50.11120">
    <property type="entry name" value="Sialyltransferase, N-terminal GT-B Rossman nucleotide-binding domain"/>
    <property type="match status" value="1"/>
</dbReference>
<sequence length="679" mass="77280">MSNFIQGMDGVVNILFTCSDKLSGKWLGENSNLVLKYNESTLLSALDKISQVLIKHSPTTLDIHVALAESYNLLIPLLMRLNALRSLIHLHVYEGEMAELVAASALEKIPVNVLDKLTSGYANAINIALNKNHHIPKEDWNIAAGYAWHKVLTTTYYLQENSAFKKSMKLPCSNVPIVDERKITDFLELFKIPFSIYSQLRKISSSSLLLLSTSPRFPSMKKQHQEALVEVILHAINECAITKDKIILFREQKDGEVDSEILRRLGYMVIKLPDLITVNLLKVLQILPVTVAGCFSDELYQVPEQNILFLLTTNLPKETDKYVSQINLDSKKNYYVNELGGVKTGSFKKRLFYCPGSMGDAIYALGCLTAFREHYDEEFIFIAHKLYHDLIISSPMVSQYWDANALTEENIIDAEIARQEDKFHFLGRWEDIVASRHMTDAFIGDDIQNHSLSNKQPIISLVSLDKSNVDDFIQVNGLQKEKIVLLHPNIGSPNRTWTEKGWNQLAKYFIAAGWKVIIIGSDNNKYHEKKMMDIDIPEAIDCINQFSMLEMIYLMERCQLLVACDSGPVALAGLTSIAICGLYSIIPARYRLPYRNGKYGWNAMGIDTGCQYGQCGHLIMSPQFFKNKLGKEFMPPRGDEFSIWCPNDKKYRCLKKITAEYFWHQIQLFLNSDSYVGNF</sequence>
<dbReference type="PANTHER" id="PTHR30160">
    <property type="entry name" value="TETRAACYLDISACCHARIDE 4'-KINASE-RELATED"/>
    <property type="match status" value="1"/>
</dbReference>
<dbReference type="InterPro" id="IPR051199">
    <property type="entry name" value="LPS_LOS_Heptosyltrfase"/>
</dbReference>
<dbReference type="Gene3D" id="3.40.50.2000">
    <property type="entry name" value="Glycogen Phosphorylase B"/>
    <property type="match status" value="1"/>
</dbReference>
<accession>A0AAN4ER34</accession>
<evidence type="ECO:0000313" key="4">
    <source>
        <dbReference type="Proteomes" id="UP001169574"/>
    </source>
</evidence>